<accession>A0A8J7WJQ4</accession>
<dbReference type="Proteomes" id="UP000677913">
    <property type="component" value="Unassembled WGS sequence"/>
</dbReference>
<evidence type="ECO:0000259" key="3">
    <source>
        <dbReference type="Pfam" id="PF13490"/>
    </source>
</evidence>
<keyword evidence="5" id="KW-1185">Reference proteome</keyword>
<evidence type="ECO:0000313" key="5">
    <source>
        <dbReference type="Proteomes" id="UP000677913"/>
    </source>
</evidence>
<keyword evidence="1" id="KW-0805">Transcription regulation</keyword>
<dbReference type="EMBL" id="JAGSXH010000029">
    <property type="protein sequence ID" value="MBS2963553.1"/>
    <property type="molecule type" value="Genomic_DNA"/>
</dbReference>
<evidence type="ECO:0000313" key="4">
    <source>
        <dbReference type="EMBL" id="MBS2963553.1"/>
    </source>
</evidence>
<dbReference type="Gene3D" id="1.10.10.1320">
    <property type="entry name" value="Anti-sigma factor, zinc-finger domain"/>
    <property type="match status" value="1"/>
</dbReference>
<name>A0A8J7WJQ4_9ACTN</name>
<keyword evidence="2" id="KW-0804">Transcription</keyword>
<dbReference type="AlphaFoldDB" id="A0A8J7WJQ4"/>
<evidence type="ECO:0000256" key="1">
    <source>
        <dbReference type="ARBA" id="ARBA00023015"/>
    </source>
</evidence>
<feature type="domain" description="Putative zinc-finger" evidence="3">
    <location>
        <begin position="14"/>
        <end position="47"/>
    </location>
</feature>
<comment type="caution">
    <text evidence="4">The sequence shown here is derived from an EMBL/GenBank/DDBJ whole genome shotgun (WGS) entry which is preliminary data.</text>
</comment>
<protein>
    <submittedName>
        <fullName evidence="4">Zf-HC2 domain-containing protein</fullName>
    </submittedName>
</protein>
<dbReference type="InterPro" id="IPR041916">
    <property type="entry name" value="Anti_sigma_zinc_sf"/>
</dbReference>
<evidence type="ECO:0000256" key="2">
    <source>
        <dbReference type="ARBA" id="ARBA00023163"/>
    </source>
</evidence>
<organism evidence="4 5">
    <name type="scientific">Actinocrinis puniceicyclus</name>
    <dbReference type="NCBI Taxonomy" id="977794"/>
    <lineage>
        <taxon>Bacteria</taxon>
        <taxon>Bacillati</taxon>
        <taxon>Actinomycetota</taxon>
        <taxon>Actinomycetes</taxon>
        <taxon>Catenulisporales</taxon>
        <taxon>Actinospicaceae</taxon>
        <taxon>Actinocrinis</taxon>
    </lineage>
</organism>
<dbReference type="Pfam" id="PF13490">
    <property type="entry name" value="zf-HC2"/>
    <property type="match status" value="1"/>
</dbReference>
<sequence length="93" mass="10352">MSDRARRMREMRECMHVGPKLQAYLDGEVDDATVERVAAHLEYCRKCGLELAAYRAIKHALGQRQQPADDALARLRSFGEQLAATGPEPPADA</sequence>
<dbReference type="InterPro" id="IPR027383">
    <property type="entry name" value="Znf_put"/>
</dbReference>
<reference evidence="4" key="1">
    <citation type="submission" date="2021-04" db="EMBL/GenBank/DDBJ databases">
        <title>Genome based classification of Actinospica acidithermotolerans sp. nov., an actinobacterium isolated from an Indonesian hot spring.</title>
        <authorList>
            <person name="Kusuma A.B."/>
            <person name="Putra K.E."/>
            <person name="Nafisah S."/>
            <person name="Loh J."/>
            <person name="Nouioui I."/>
            <person name="Goodfellow M."/>
        </authorList>
    </citation>
    <scope>NUCLEOTIDE SEQUENCE</scope>
    <source>
        <strain evidence="4">DSM 45618</strain>
    </source>
</reference>
<gene>
    <name evidence="4" type="ORF">KGA66_10880</name>
</gene>
<proteinExistence type="predicted"/>
<dbReference type="RefSeq" id="WP_211467356.1">
    <property type="nucleotide sequence ID" value="NZ_JAGSXH010000029.1"/>
</dbReference>